<evidence type="ECO:0000313" key="3">
    <source>
        <dbReference type="Proteomes" id="UP000659344"/>
    </source>
</evidence>
<evidence type="ECO:0000256" key="1">
    <source>
        <dbReference type="SAM" id="MobiDB-lite"/>
    </source>
</evidence>
<gene>
    <name evidence="2" type="ORF">GCM10008013_05980</name>
</gene>
<feature type="compositionally biased region" description="Basic residues" evidence="1">
    <location>
        <begin position="1"/>
        <end position="12"/>
    </location>
</feature>
<dbReference type="RefSeq" id="WP_188535674.1">
    <property type="nucleotide sequence ID" value="NZ_BMFT01000001.1"/>
</dbReference>
<protein>
    <recommendedName>
        <fullName evidence="4">YqkK</fullName>
    </recommendedName>
</protein>
<feature type="region of interest" description="Disordered" evidence="1">
    <location>
        <begin position="1"/>
        <end position="29"/>
    </location>
</feature>
<accession>A0ABQ1Y678</accession>
<reference evidence="3" key="1">
    <citation type="journal article" date="2019" name="Int. J. Syst. Evol. Microbiol.">
        <title>The Global Catalogue of Microorganisms (GCM) 10K type strain sequencing project: providing services to taxonomists for standard genome sequencing and annotation.</title>
        <authorList>
            <consortium name="The Broad Institute Genomics Platform"/>
            <consortium name="The Broad Institute Genome Sequencing Center for Infectious Disease"/>
            <person name="Wu L."/>
            <person name="Ma J."/>
        </authorList>
    </citation>
    <scope>NUCLEOTIDE SEQUENCE [LARGE SCALE GENOMIC DNA]</scope>
    <source>
        <strain evidence="3">CGMCC 1.12769</strain>
    </source>
</reference>
<sequence length="82" mass="9629">MATSKAKKIRQKIAREGKRNPEAGRSPFATTDMRTRRTKTKLEQLNRSKYKNHSSIYGDDGSFYLYRKIPLQHRLELLDFAI</sequence>
<keyword evidence="3" id="KW-1185">Reference proteome</keyword>
<evidence type="ECO:0008006" key="4">
    <source>
        <dbReference type="Google" id="ProtNLM"/>
    </source>
</evidence>
<dbReference type="EMBL" id="BMFT01000001">
    <property type="protein sequence ID" value="GGH13129.1"/>
    <property type="molecule type" value="Genomic_DNA"/>
</dbReference>
<organism evidence="2 3">
    <name type="scientific">Paenibacillus segetis</name>
    <dbReference type="NCBI Taxonomy" id="1325360"/>
    <lineage>
        <taxon>Bacteria</taxon>
        <taxon>Bacillati</taxon>
        <taxon>Bacillota</taxon>
        <taxon>Bacilli</taxon>
        <taxon>Bacillales</taxon>
        <taxon>Paenibacillaceae</taxon>
        <taxon>Paenibacillus</taxon>
    </lineage>
</organism>
<comment type="caution">
    <text evidence="2">The sequence shown here is derived from an EMBL/GenBank/DDBJ whole genome shotgun (WGS) entry which is preliminary data.</text>
</comment>
<feature type="compositionally biased region" description="Basic and acidic residues" evidence="1">
    <location>
        <begin position="13"/>
        <end position="22"/>
    </location>
</feature>
<evidence type="ECO:0000313" key="2">
    <source>
        <dbReference type="EMBL" id="GGH13129.1"/>
    </source>
</evidence>
<dbReference type="Proteomes" id="UP000659344">
    <property type="component" value="Unassembled WGS sequence"/>
</dbReference>
<name>A0ABQ1Y678_9BACL</name>
<proteinExistence type="predicted"/>